<protein>
    <submittedName>
        <fullName evidence="1">Uncharacterized protein</fullName>
    </submittedName>
</protein>
<sequence>MAGYASVARHSVPHLYFSRLISPQSSLCFLSLSNKKEGMRGLGLAAFG</sequence>
<accession>A0A834TPV2</accession>
<dbReference type="AlphaFoldDB" id="A0A834TPV2"/>
<reference evidence="1" key="1">
    <citation type="submission" date="2020-09" db="EMBL/GenBank/DDBJ databases">
        <title>Genome-Enabled Discovery of Anthraquinone Biosynthesis in Senna tora.</title>
        <authorList>
            <person name="Kang S.-H."/>
            <person name="Pandey R.P."/>
            <person name="Lee C.-M."/>
            <person name="Sim J.-S."/>
            <person name="Jeong J.-T."/>
            <person name="Choi B.-S."/>
            <person name="Jung M."/>
            <person name="Ginzburg D."/>
            <person name="Zhao K."/>
            <person name="Won S.Y."/>
            <person name="Oh T.-J."/>
            <person name="Yu Y."/>
            <person name="Kim N.-H."/>
            <person name="Lee O.R."/>
            <person name="Lee T.-H."/>
            <person name="Bashyal P."/>
            <person name="Kim T.-S."/>
            <person name="Lee W.-H."/>
            <person name="Kawkins C."/>
            <person name="Kim C.-K."/>
            <person name="Kim J.S."/>
            <person name="Ahn B.O."/>
            <person name="Rhee S.Y."/>
            <person name="Sohng J.K."/>
        </authorList>
    </citation>
    <scope>NUCLEOTIDE SEQUENCE</scope>
    <source>
        <tissue evidence="1">Leaf</tissue>
    </source>
</reference>
<keyword evidence="2" id="KW-1185">Reference proteome</keyword>
<gene>
    <name evidence="1" type="ORF">G2W53_026884</name>
</gene>
<evidence type="ECO:0000313" key="1">
    <source>
        <dbReference type="EMBL" id="KAF7821429.1"/>
    </source>
</evidence>
<evidence type="ECO:0000313" key="2">
    <source>
        <dbReference type="Proteomes" id="UP000634136"/>
    </source>
</evidence>
<proteinExistence type="predicted"/>
<dbReference type="Proteomes" id="UP000634136">
    <property type="component" value="Unassembled WGS sequence"/>
</dbReference>
<organism evidence="1 2">
    <name type="scientific">Senna tora</name>
    <dbReference type="NCBI Taxonomy" id="362788"/>
    <lineage>
        <taxon>Eukaryota</taxon>
        <taxon>Viridiplantae</taxon>
        <taxon>Streptophyta</taxon>
        <taxon>Embryophyta</taxon>
        <taxon>Tracheophyta</taxon>
        <taxon>Spermatophyta</taxon>
        <taxon>Magnoliopsida</taxon>
        <taxon>eudicotyledons</taxon>
        <taxon>Gunneridae</taxon>
        <taxon>Pentapetalae</taxon>
        <taxon>rosids</taxon>
        <taxon>fabids</taxon>
        <taxon>Fabales</taxon>
        <taxon>Fabaceae</taxon>
        <taxon>Caesalpinioideae</taxon>
        <taxon>Cassia clade</taxon>
        <taxon>Senna</taxon>
    </lineage>
</organism>
<name>A0A834TPV2_9FABA</name>
<comment type="caution">
    <text evidence="1">The sequence shown here is derived from an EMBL/GenBank/DDBJ whole genome shotgun (WGS) entry which is preliminary data.</text>
</comment>
<dbReference type="EMBL" id="JAAIUW010000008">
    <property type="protein sequence ID" value="KAF7821429.1"/>
    <property type="molecule type" value="Genomic_DNA"/>
</dbReference>